<dbReference type="InterPro" id="IPR000620">
    <property type="entry name" value="EamA_dom"/>
</dbReference>
<feature type="transmembrane region" description="Helical" evidence="5">
    <location>
        <begin position="52"/>
        <end position="69"/>
    </location>
</feature>
<dbReference type="Proteomes" id="UP000271241">
    <property type="component" value="Unassembled WGS sequence"/>
</dbReference>
<dbReference type="GO" id="GO:0000329">
    <property type="term" value="C:fungal-type vacuole membrane"/>
    <property type="evidence" value="ECO:0007669"/>
    <property type="project" value="TreeGrafter"/>
</dbReference>
<evidence type="ECO:0000256" key="2">
    <source>
        <dbReference type="ARBA" id="ARBA00022692"/>
    </source>
</evidence>
<evidence type="ECO:0000256" key="5">
    <source>
        <dbReference type="SAM" id="Phobius"/>
    </source>
</evidence>
<feature type="transmembrane region" description="Helical" evidence="5">
    <location>
        <begin position="219"/>
        <end position="238"/>
    </location>
</feature>
<dbReference type="InterPro" id="IPR037185">
    <property type="entry name" value="EmrE-like"/>
</dbReference>
<keyword evidence="4 5" id="KW-0472">Membrane</keyword>
<feature type="domain" description="EamA" evidence="6">
    <location>
        <begin position="17"/>
        <end position="166"/>
    </location>
</feature>
<dbReference type="SUPFAM" id="SSF103481">
    <property type="entry name" value="Multidrug resistance efflux transporter EmrE"/>
    <property type="match status" value="2"/>
</dbReference>
<feature type="transmembrane region" description="Helical" evidence="5">
    <location>
        <begin position="149"/>
        <end position="167"/>
    </location>
</feature>
<evidence type="ECO:0000256" key="4">
    <source>
        <dbReference type="ARBA" id="ARBA00023136"/>
    </source>
</evidence>
<feature type="transmembrane region" description="Helical" evidence="5">
    <location>
        <begin position="274"/>
        <end position="296"/>
    </location>
</feature>
<proteinExistence type="predicted"/>
<dbReference type="PANTHER" id="PTHR23051:SF0">
    <property type="entry name" value="SOLUTE CARRIER FAMILY 35 MEMBER F5"/>
    <property type="match status" value="1"/>
</dbReference>
<keyword evidence="3 5" id="KW-1133">Transmembrane helix</keyword>
<evidence type="ECO:0000256" key="3">
    <source>
        <dbReference type="ARBA" id="ARBA00022989"/>
    </source>
</evidence>
<feature type="transmembrane region" description="Helical" evidence="5">
    <location>
        <begin position="187"/>
        <end position="207"/>
    </location>
</feature>
<reference evidence="8" key="1">
    <citation type="journal article" date="2018" name="Nat. Microbiol.">
        <title>Leveraging single-cell genomics to expand the fungal tree of life.</title>
        <authorList>
            <person name="Ahrendt S.R."/>
            <person name="Quandt C.A."/>
            <person name="Ciobanu D."/>
            <person name="Clum A."/>
            <person name="Salamov A."/>
            <person name="Andreopoulos B."/>
            <person name="Cheng J.F."/>
            <person name="Woyke T."/>
            <person name="Pelin A."/>
            <person name="Henrissat B."/>
            <person name="Reynolds N.K."/>
            <person name="Benny G.L."/>
            <person name="Smith M.E."/>
            <person name="James T.Y."/>
            <person name="Grigoriev I.V."/>
        </authorList>
    </citation>
    <scope>NUCLEOTIDE SEQUENCE [LARGE SCALE GENOMIC DNA]</scope>
    <source>
        <strain evidence="8">RSA 1356</strain>
    </source>
</reference>
<dbReference type="OrthoDB" id="1436450at2759"/>
<organism evidence="7 8">
    <name type="scientific">Thamnocephalis sphaerospora</name>
    <dbReference type="NCBI Taxonomy" id="78915"/>
    <lineage>
        <taxon>Eukaryota</taxon>
        <taxon>Fungi</taxon>
        <taxon>Fungi incertae sedis</taxon>
        <taxon>Zoopagomycota</taxon>
        <taxon>Zoopagomycotina</taxon>
        <taxon>Zoopagomycetes</taxon>
        <taxon>Zoopagales</taxon>
        <taxon>Sigmoideomycetaceae</taxon>
        <taxon>Thamnocephalis</taxon>
    </lineage>
</organism>
<dbReference type="EMBL" id="KZ992674">
    <property type="protein sequence ID" value="RKP07778.1"/>
    <property type="molecule type" value="Genomic_DNA"/>
</dbReference>
<evidence type="ECO:0000259" key="6">
    <source>
        <dbReference type="Pfam" id="PF00892"/>
    </source>
</evidence>
<dbReference type="STRING" id="78915.A0A4P9XP78"/>
<accession>A0A4P9XP78</accession>
<feature type="transmembrane region" description="Helical" evidence="5">
    <location>
        <begin position="316"/>
        <end position="335"/>
    </location>
</feature>
<sequence>MAFTCGSLRISARYLRGIAALVGVIACWVGSSFAVSNIFVDHKYNKPFFLTYFNTCTFTLYLGVYWVLYGRPSQQRWDRQVDKADERRMTLGEIAQVSAKFCVLWFAANLMQNASLAYTSVASSTVMSSTSGLFTLLIGALVGVERVSLLRCVAVLGSLAGIALVVNAPGHDAGRGGGSTSDLPRQLFGDVLALLGAFFYGCYSVLLKCQMRNDTRQDNMLFLGLVGLLNMLGLWPVIVGLDWLGVETFALPSSGTVWAIILGNAFIGTFLSDYLWLVAVLLTSPLVVTLGIAFTIPITLMGDILFKGLVIGSTYWLGAALVLLGFVGVNGAVFWERRDRLSSPAAP</sequence>
<protein>
    <recommendedName>
        <fullName evidence="6">EamA domain-containing protein</fullName>
    </recommendedName>
</protein>
<feature type="transmembrane region" description="Helical" evidence="5">
    <location>
        <begin position="250"/>
        <end position="267"/>
    </location>
</feature>
<evidence type="ECO:0000313" key="8">
    <source>
        <dbReference type="Proteomes" id="UP000271241"/>
    </source>
</evidence>
<gene>
    <name evidence="7" type="ORF">THASP1DRAFT_16580</name>
</gene>
<dbReference type="AlphaFoldDB" id="A0A4P9XP78"/>
<dbReference type="Pfam" id="PF00892">
    <property type="entry name" value="EamA"/>
    <property type="match status" value="1"/>
</dbReference>
<dbReference type="PANTHER" id="PTHR23051">
    <property type="entry name" value="SOLUTE CARRIER FAMILY 35, MEMBER F5"/>
    <property type="match status" value="1"/>
</dbReference>
<name>A0A4P9XP78_9FUNG</name>
<keyword evidence="2 5" id="KW-0812">Transmembrane</keyword>
<comment type="subcellular location">
    <subcellularLocation>
        <location evidence="1">Membrane</location>
        <topology evidence="1">Multi-pass membrane protein</topology>
    </subcellularLocation>
</comment>
<keyword evidence="8" id="KW-1185">Reference proteome</keyword>
<feature type="transmembrane region" description="Helical" evidence="5">
    <location>
        <begin position="120"/>
        <end position="142"/>
    </location>
</feature>
<feature type="transmembrane region" description="Helical" evidence="5">
    <location>
        <begin position="90"/>
        <end position="108"/>
    </location>
</feature>
<evidence type="ECO:0000313" key="7">
    <source>
        <dbReference type="EMBL" id="RKP07778.1"/>
    </source>
</evidence>
<evidence type="ECO:0000256" key="1">
    <source>
        <dbReference type="ARBA" id="ARBA00004141"/>
    </source>
</evidence>
<feature type="transmembrane region" description="Helical" evidence="5">
    <location>
        <begin position="18"/>
        <end position="40"/>
    </location>
</feature>